<keyword evidence="2" id="KW-1185">Reference proteome</keyword>
<dbReference type="RefSeq" id="WP_124085049.1">
    <property type="nucleotide sequence ID" value="NZ_UXAW01000034.1"/>
</dbReference>
<evidence type="ECO:0000313" key="2">
    <source>
        <dbReference type="Proteomes" id="UP000277498"/>
    </source>
</evidence>
<dbReference type="EMBL" id="UXAW01000034">
    <property type="protein sequence ID" value="VDC21275.1"/>
    <property type="molecule type" value="Genomic_DNA"/>
</dbReference>
<evidence type="ECO:0000313" key="1">
    <source>
        <dbReference type="EMBL" id="VDC21275.1"/>
    </source>
</evidence>
<evidence type="ECO:0008006" key="3">
    <source>
        <dbReference type="Google" id="ProtNLM"/>
    </source>
</evidence>
<dbReference type="OrthoDB" id="7869940at2"/>
<organism evidence="1 2">
    <name type="scientific">Pseudogemmobacter humi</name>
    <dbReference type="NCBI Taxonomy" id="2483812"/>
    <lineage>
        <taxon>Bacteria</taxon>
        <taxon>Pseudomonadati</taxon>
        <taxon>Pseudomonadota</taxon>
        <taxon>Alphaproteobacteria</taxon>
        <taxon>Rhodobacterales</taxon>
        <taxon>Paracoccaceae</taxon>
        <taxon>Pseudogemmobacter</taxon>
    </lineage>
</organism>
<proteinExistence type="predicted"/>
<name>A0A3P5WIJ8_9RHOB</name>
<reference evidence="1 2" key="1">
    <citation type="submission" date="2018-11" db="EMBL/GenBank/DDBJ databases">
        <authorList>
            <person name="Criscuolo A."/>
        </authorList>
    </citation>
    <scope>NUCLEOTIDE SEQUENCE [LARGE SCALE GENOMIC DNA]</scope>
    <source>
        <strain evidence="1">ACIP111625</strain>
    </source>
</reference>
<dbReference type="Proteomes" id="UP000277498">
    <property type="component" value="Unassembled WGS sequence"/>
</dbReference>
<protein>
    <recommendedName>
        <fullName evidence="3">Type II secretory pathway, component PulF</fullName>
    </recommendedName>
</protein>
<gene>
    <name evidence="1" type="ORF">XINFAN_00613</name>
</gene>
<sequence length="111" mass="11938">MAEDEKKEKRPQQVYTLVVEVGRKAGDGLPDKATGAALMCYASGVDEAEAVRETVAILKEADLAPLEVQGLGTLDERQKAGEEIGAEEIALMERALAENSVVVAQMTPFYD</sequence>
<accession>A0A3P5WIJ8</accession>
<dbReference type="AlphaFoldDB" id="A0A3P5WIJ8"/>